<evidence type="ECO:0000313" key="9">
    <source>
        <dbReference type="EMBL" id="ROT76938.1"/>
    </source>
</evidence>
<keyword evidence="3 6" id="KW-0853">WD repeat</keyword>
<gene>
    <name evidence="9" type="ORF">C7M84_004453</name>
</gene>
<name>A0A3R7P6N3_PENVA</name>
<dbReference type="InterPro" id="IPR011047">
    <property type="entry name" value="Quinoprotein_ADH-like_sf"/>
</dbReference>
<dbReference type="SUPFAM" id="SSF50978">
    <property type="entry name" value="WD40 repeat-like"/>
    <property type="match status" value="1"/>
</dbReference>
<reference evidence="9 10" key="1">
    <citation type="submission" date="2018-04" db="EMBL/GenBank/DDBJ databases">
        <authorList>
            <person name="Zhang X."/>
            <person name="Yuan J."/>
            <person name="Li F."/>
            <person name="Xiang J."/>
        </authorList>
    </citation>
    <scope>NUCLEOTIDE SEQUENCE [LARGE SCALE GENOMIC DNA]</scope>
    <source>
        <tissue evidence="9">Muscle</tissue>
    </source>
</reference>
<evidence type="ECO:0000256" key="6">
    <source>
        <dbReference type="PROSITE-ProRule" id="PRU00221"/>
    </source>
</evidence>
<evidence type="ECO:0000256" key="2">
    <source>
        <dbReference type="ARBA" id="ARBA00010226"/>
    </source>
</evidence>
<dbReference type="PANTHER" id="PTHR19858:SF0">
    <property type="entry name" value="PERIODIC TRYPTOPHAN PROTEIN 2 HOMOLOG"/>
    <property type="match status" value="1"/>
</dbReference>
<sequence length="899" mass="100147">MHSQLGGKRDSTYDEKKEKFHESLNWLEKFLSRGPFAAATDRITVADLVLVPSVTSVIEAGFVPDKHTRIYEWVKRCQEGMVGYEEANGQGAQLLGKRLRGMISRGEVHVINLNFRRVLYKKHFNRTVRSIKFSPDGKHFAVAKEDTVYVYLAPGVDRRIFNPFVLERVYHGAYDLATCLDWSHDSKLLAYGSRDMTTRVCSFVKMKNLTECRIGGAREGVSGVYFDDKTYNLYVVCKDGGITVWDCSADESGLIPECENPYKARERGGKAGKEDQSKDRVFYTRRYKLNVNNHLKGMSTSVTATAFHKRNKMMVTACETGDFLLFDMNDQGALIHSLNISSQKITSVALNPSGDWIALGVSSIGQLLVWEWQSETYVLKQQGHYNSMRVVTYSPDGQNLATGGEDGKVKLWSTQSSFSYVTFSEHTAPITGLEFTQSGRAVISSSLDGTVRAFDLIRYRNFKTLTSPRPTQFTCVTVDSSGELIAAGGQDKHDIYLWSLKLGKLLEVLGGHTGPVVSVQFSKQPGSTMMVSTAWDGTVKVWDAINDTAVKENIMMSADGLCVAFRPDGKQVAVATLDGQITMLNPTTGRQEGNILGQSDLGAGRSAKDKVTAKKNLESKAFTTLCYSSDGKYLIAGGQSKHVCIYSIEDEILIKKFQVTKNKSFDAMSDILNRKRITKDGTNLAEVEHRGHRQADDLKLPGARRGDMSKRNFMPEIRVTSLTFSPTGRSWAASLMMALRLNINSLKQEVLESIPLNCVTLVVNDLVQLYVESLLQFVAESLETTPHVGLYSRWATELVTRHGQVLKTRAPQIMSTLNALQKSLSNHHTNLSKVCTHNEYMLSYLLAQASLRRKRNLAITPGEEGESKVPYLTSDGEMEDDDDDDDNLEDMFPGEEAEP</sequence>
<dbReference type="Pfam" id="PF00043">
    <property type="entry name" value="GST_C"/>
    <property type="match status" value="1"/>
</dbReference>
<dbReference type="GO" id="GO:0032040">
    <property type="term" value="C:small-subunit processome"/>
    <property type="evidence" value="ECO:0007669"/>
    <property type="project" value="TreeGrafter"/>
</dbReference>
<feature type="repeat" description="WD" evidence="6">
    <location>
        <begin position="423"/>
        <end position="464"/>
    </location>
</feature>
<evidence type="ECO:0000313" key="10">
    <source>
        <dbReference type="Proteomes" id="UP000283509"/>
    </source>
</evidence>
<dbReference type="InterPro" id="IPR027145">
    <property type="entry name" value="PWP2"/>
</dbReference>
<dbReference type="PROSITE" id="PS50294">
    <property type="entry name" value="WD_REPEATS_REGION"/>
    <property type="match status" value="3"/>
</dbReference>
<evidence type="ECO:0000256" key="4">
    <source>
        <dbReference type="ARBA" id="ARBA00022737"/>
    </source>
</evidence>
<dbReference type="SUPFAM" id="SSF50998">
    <property type="entry name" value="Quinoprotein alcohol dehydrogenase-like"/>
    <property type="match status" value="1"/>
</dbReference>
<dbReference type="InterPro" id="IPR001680">
    <property type="entry name" value="WD40_rpt"/>
</dbReference>
<dbReference type="GO" id="GO:0000028">
    <property type="term" value="P:ribosomal small subunit assembly"/>
    <property type="evidence" value="ECO:0007669"/>
    <property type="project" value="TreeGrafter"/>
</dbReference>
<reference evidence="9 10" key="2">
    <citation type="submission" date="2019-01" db="EMBL/GenBank/DDBJ databases">
        <title>The decoding of complex shrimp genome reveals the adaptation for benthos swimmer, frequently molting mechanism and breeding impact on genome.</title>
        <authorList>
            <person name="Sun Y."/>
            <person name="Gao Y."/>
            <person name="Yu Y."/>
        </authorList>
    </citation>
    <scope>NUCLEOTIDE SEQUENCE [LARGE SCALE GENOMIC DNA]</scope>
    <source>
        <tissue evidence="9">Muscle</tissue>
    </source>
</reference>
<evidence type="ECO:0000259" key="8">
    <source>
        <dbReference type="PROSITE" id="PS50405"/>
    </source>
</evidence>
<evidence type="ECO:0000256" key="3">
    <source>
        <dbReference type="ARBA" id="ARBA00022574"/>
    </source>
</evidence>
<feature type="region of interest" description="Disordered" evidence="7">
    <location>
        <begin position="857"/>
        <end position="899"/>
    </location>
</feature>
<dbReference type="PANTHER" id="PTHR19858">
    <property type="entry name" value="WD40 REPEAT PROTEIN"/>
    <property type="match status" value="1"/>
</dbReference>
<dbReference type="InterPro" id="IPR036282">
    <property type="entry name" value="Glutathione-S-Trfase_C_sf"/>
</dbReference>
<dbReference type="SUPFAM" id="SSF47616">
    <property type="entry name" value="GST C-terminal domain-like"/>
    <property type="match status" value="1"/>
</dbReference>
<dbReference type="PROSITE" id="PS50405">
    <property type="entry name" value="GST_CTER"/>
    <property type="match status" value="1"/>
</dbReference>
<comment type="subcellular location">
    <subcellularLocation>
        <location evidence="1">Nucleus</location>
        <location evidence="1">Nucleolus</location>
    </subcellularLocation>
</comment>
<dbReference type="InterPro" id="IPR036322">
    <property type="entry name" value="WD40_repeat_dom_sf"/>
</dbReference>
<proteinExistence type="inferred from homology"/>
<dbReference type="Pfam" id="PF04003">
    <property type="entry name" value="Utp12"/>
    <property type="match status" value="1"/>
</dbReference>
<comment type="caution">
    <text evidence="9">The sequence shown here is derived from an EMBL/GenBank/DDBJ whole genome shotgun (WGS) entry which is preliminary data.</text>
</comment>
<evidence type="ECO:0000256" key="1">
    <source>
        <dbReference type="ARBA" id="ARBA00004604"/>
    </source>
</evidence>
<protein>
    <submittedName>
        <fullName evidence="9">Periodic tryptophan protein 2-like protein</fullName>
    </submittedName>
</protein>
<comment type="similarity">
    <text evidence="2">Belongs to the WD repeat PWP2 family.</text>
</comment>
<dbReference type="InterPro" id="IPR010987">
    <property type="entry name" value="Glutathione-S-Trfase_C-like"/>
</dbReference>
<dbReference type="GO" id="GO:0000462">
    <property type="term" value="P:maturation of SSU-rRNA from tricistronic rRNA transcript (SSU-rRNA, 5.8S rRNA, LSU-rRNA)"/>
    <property type="evidence" value="ECO:0007669"/>
    <property type="project" value="TreeGrafter"/>
</dbReference>
<dbReference type="SMART" id="SM00320">
    <property type="entry name" value="WD40"/>
    <property type="match status" value="11"/>
</dbReference>
<dbReference type="GO" id="GO:0034388">
    <property type="term" value="C:Pwp2p-containing subcomplex of 90S preribosome"/>
    <property type="evidence" value="ECO:0007669"/>
    <property type="project" value="TreeGrafter"/>
</dbReference>
<dbReference type="PROSITE" id="PS50082">
    <property type="entry name" value="WD_REPEATS_2"/>
    <property type="match status" value="3"/>
</dbReference>
<dbReference type="InterPro" id="IPR007148">
    <property type="entry name" value="SSU_processome_Utp12"/>
</dbReference>
<dbReference type="AlphaFoldDB" id="A0A3R7P6N3"/>
<feature type="repeat" description="WD" evidence="6">
    <location>
        <begin position="509"/>
        <end position="552"/>
    </location>
</feature>
<dbReference type="OrthoDB" id="6349011at2759"/>
<dbReference type="InterPro" id="IPR015943">
    <property type="entry name" value="WD40/YVTN_repeat-like_dom_sf"/>
</dbReference>
<evidence type="ECO:0000256" key="5">
    <source>
        <dbReference type="ARBA" id="ARBA00023242"/>
    </source>
</evidence>
<dbReference type="STRING" id="6689.A0A3R7P6N3"/>
<organism evidence="9 10">
    <name type="scientific">Penaeus vannamei</name>
    <name type="common">Whiteleg shrimp</name>
    <name type="synonym">Litopenaeus vannamei</name>
    <dbReference type="NCBI Taxonomy" id="6689"/>
    <lineage>
        <taxon>Eukaryota</taxon>
        <taxon>Metazoa</taxon>
        <taxon>Ecdysozoa</taxon>
        <taxon>Arthropoda</taxon>
        <taxon>Crustacea</taxon>
        <taxon>Multicrustacea</taxon>
        <taxon>Malacostraca</taxon>
        <taxon>Eumalacostraca</taxon>
        <taxon>Eucarida</taxon>
        <taxon>Decapoda</taxon>
        <taxon>Dendrobranchiata</taxon>
        <taxon>Penaeoidea</taxon>
        <taxon>Penaeidae</taxon>
        <taxon>Penaeus</taxon>
    </lineage>
</organism>
<dbReference type="InterPro" id="IPR004046">
    <property type="entry name" value="GST_C"/>
</dbReference>
<dbReference type="EMBL" id="QCYY01001589">
    <property type="protein sequence ID" value="ROT76938.1"/>
    <property type="molecule type" value="Genomic_DNA"/>
</dbReference>
<keyword evidence="10" id="KW-1185">Reference proteome</keyword>
<feature type="compositionally biased region" description="Acidic residues" evidence="7">
    <location>
        <begin position="876"/>
        <end position="899"/>
    </location>
</feature>
<dbReference type="Gene3D" id="1.20.1050.10">
    <property type="match status" value="1"/>
</dbReference>
<evidence type="ECO:0000256" key="7">
    <source>
        <dbReference type="SAM" id="MobiDB-lite"/>
    </source>
</evidence>
<feature type="domain" description="GST C-terminal" evidence="8">
    <location>
        <begin position="1"/>
        <end position="103"/>
    </location>
</feature>
<accession>A0A3R7P6N3</accession>
<dbReference type="CDD" id="cd00200">
    <property type="entry name" value="WD40"/>
    <property type="match status" value="1"/>
</dbReference>
<feature type="repeat" description="WD" evidence="6">
    <location>
        <begin position="381"/>
        <end position="422"/>
    </location>
</feature>
<dbReference type="Gene3D" id="2.130.10.10">
    <property type="entry name" value="YVTN repeat-like/Quinoprotein amine dehydrogenase"/>
    <property type="match status" value="4"/>
</dbReference>
<dbReference type="Proteomes" id="UP000283509">
    <property type="component" value="Unassembled WGS sequence"/>
</dbReference>
<keyword evidence="4" id="KW-0677">Repeat</keyword>
<dbReference type="Pfam" id="PF00400">
    <property type="entry name" value="WD40"/>
    <property type="match status" value="6"/>
</dbReference>
<keyword evidence="5" id="KW-0539">Nucleus</keyword>